<dbReference type="AlphaFoldDB" id="A0A8T0JCX1"/>
<dbReference type="EMBL" id="CM026421">
    <property type="protein sequence ID" value="KAG0593315.1"/>
    <property type="molecule type" value="Genomic_DNA"/>
</dbReference>
<feature type="compositionally biased region" description="Polar residues" evidence="1">
    <location>
        <begin position="57"/>
        <end position="71"/>
    </location>
</feature>
<feature type="region of interest" description="Disordered" evidence="1">
    <location>
        <begin position="47"/>
        <end position="71"/>
    </location>
</feature>
<proteinExistence type="predicted"/>
<evidence type="ECO:0000313" key="3">
    <source>
        <dbReference type="Proteomes" id="UP000822688"/>
    </source>
</evidence>
<feature type="non-terminal residue" evidence="2">
    <location>
        <position position="1"/>
    </location>
</feature>
<organism evidence="2 3">
    <name type="scientific">Ceratodon purpureus</name>
    <name type="common">Fire moss</name>
    <name type="synonym">Dicranum purpureum</name>
    <dbReference type="NCBI Taxonomy" id="3225"/>
    <lineage>
        <taxon>Eukaryota</taxon>
        <taxon>Viridiplantae</taxon>
        <taxon>Streptophyta</taxon>
        <taxon>Embryophyta</taxon>
        <taxon>Bryophyta</taxon>
        <taxon>Bryophytina</taxon>
        <taxon>Bryopsida</taxon>
        <taxon>Dicranidae</taxon>
        <taxon>Pseudoditrichales</taxon>
        <taxon>Ditrichaceae</taxon>
        <taxon>Ceratodon</taxon>
    </lineage>
</organism>
<sequence>LKNHLANRVGDGPAEDHQDFDQPDEISTDCESVSRTNCLRLQVSPEWQASAPRDASQGCSNKNLVASPKASTKVTDNITATNSLNISSRKMGRACTQSNTYTFSANPK</sequence>
<gene>
    <name evidence="2" type="ORF">KC19_1G320800</name>
</gene>
<feature type="region of interest" description="Disordered" evidence="1">
    <location>
        <begin position="1"/>
        <end position="27"/>
    </location>
</feature>
<name>A0A8T0JCX1_CERPU</name>
<protein>
    <submittedName>
        <fullName evidence="2">Uncharacterized protein</fullName>
    </submittedName>
</protein>
<accession>A0A8T0JCX1</accession>
<keyword evidence="3" id="KW-1185">Reference proteome</keyword>
<dbReference type="Proteomes" id="UP000822688">
    <property type="component" value="Chromosome 1"/>
</dbReference>
<comment type="caution">
    <text evidence="2">The sequence shown here is derived from an EMBL/GenBank/DDBJ whole genome shotgun (WGS) entry which is preliminary data.</text>
</comment>
<evidence type="ECO:0000256" key="1">
    <source>
        <dbReference type="SAM" id="MobiDB-lite"/>
    </source>
</evidence>
<evidence type="ECO:0000313" key="2">
    <source>
        <dbReference type="EMBL" id="KAG0593315.1"/>
    </source>
</evidence>
<reference evidence="2" key="1">
    <citation type="submission" date="2020-06" db="EMBL/GenBank/DDBJ databases">
        <title>WGS assembly of Ceratodon purpureus strain R40.</title>
        <authorList>
            <person name="Carey S.B."/>
            <person name="Jenkins J."/>
            <person name="Shu S."/>
            <person name="Lovell J.T."/>
            <person name="Sreedasyam A."/>
            <person name="Maumus F."/>
            <person name="Tiley G.P."/>
            <person name="Fernandez-Pozo N."/>
            <person name="Barry K."/>
            <person name="Chen C."/>
            <person name="Wang M."/>
            <person name="Lipzen A."/>
            <person name="Daum C."/>
            <person name="Saski C.A."/>
            <person name="Payton A.C."/>
            <person name="Mcbreen J.C."/>
            <person name="Conrad R.E."/>
            <person name="Kollar L.M."/>
            <person name="Olsson S."/>
            <person name="Huttunen S."/>
            <person name="Landis J.B."/>
            <person name="Wickett N.J."/>
            <person name="Johnson M.G."/>
            <person name="Rensing S.A."/>
            <person name="Grimwood J."/>
            <person name="Schmutz J."/>
            <person name="Mcdaniel S.F."/>
        </authorList>
    </citation>
    <scope>NUCLEOTIDE SEQUENCE</scope>
    <source>
        <strain evidence="2">R40</strain>
    </source>
</reference>